<feature type="compositionally biased region" description="Low complexity" evidence="2">
    <location>
        <begin position="416"/>
        <end position="429"/>
    </location>
</feature>
<evidence type="ECO:0000313" key="4">
    <source>
        <dbReference type="EMBL" id="KAK9866677.1"/>
    </source>
</evidence>
<sequence length="500" mass="52167">MTARNLEAKHDKLLKELLRKPENKRCANCEVLGPQYVVLDFSTFVCTDCSGAHRQFHHRVKGISMATFKPEEMKAIQQGGNQEAASAFLSKWTPSELAKPTDRNPQKIRDWIDAVYVKKRFHGPKKLQRPSPSPSTGTLSARSSARSTRDDDIPTRSMADIMGNDSIKLQISPATSTTSNTPSLMDPTPVAAPSPAMSRTAPSAAADPFGIGTSDGGPPTAASSQTNWSPFDSVDSSTSQALQPSPGPQASGDASPGQSSMKELPLDLFAEPTPRGIPGYNHPSRGGYGAPQPAYPGTFPGAPQGFPGAYPGFPGGQQQQQFPGMQPAQGMFPYGQGMMTPNGLMQPRPGMAPQGIPGMPQHMMGQTGYGSYPPQQSMPGLPNGNPGTFVGQNGFPGQSNYPGGFPGQQPGGFPGQAGFPGQQRQQQLPGYGGPLSNSITGEYRGQFPPGTPGGPPPGINPSGPETMDPFSGLDLSGLGAFGPGAPSQAAPPPSSGNPFG</sequence>
<dbReference type="GO" id="GO:0005096">
    <property type="term" value="F:GTPase activator activity"/>
    <property type="evidence" value="ECO:0007669"/>
    <property type="project" value="InterPro"/>
</dbReference>
<dbReference type="AlphaFoldDB" id="A0AAW1TC36"/>
<feature type="region of interest" description="Disordered" evidence="2">
    <location>
        <begin position="404"/>
        <end position="500"/>
    </location>
</feature>
<keyword evidence="1" id="KW-0863">Zinc-finger</keyword>
<evidence type="ECO:0000256" key="1">
    <source>
        <dbReference type="PROSITE-ProRule" id="PRU00288"/>
    </source>
</evidence>
<dbReference type="SMART" id="SM00105">
    <property type="entry name" value="ArfGap"/>
    <property type="match status" value="1"/>
</dbReference>
<evidence type="ECO:0000256" key="2">
    <source>
        <dbReference type="SAM" id="MobiDB-lite"/>
    </source>
</evidence>
<feature type="compositionally biased region" description="Low complexity" evidence="2">
    <location>
        <begin position="290"/>
        <end position="322"/>
    </location>
</feature>
<dbReference type="Proteomes" id="UP001485043">
    <property type="component" value="Unassembled WGS sequence"/>
</dbReference>
<reference evidence="4 5" key="1">
    <citation type="journal article" date="2024" name="Nat. Commun.">
        <title>Phylogenomics reveals the evolutionary origins of lichenization in chlorophyte algae.</title>
        <authorList>
            <person name="Puginier C."/>
            <person name="Libourel C."/>
            <person name="Otte J."/>
            <person name="Skaloud P."/>
            <person name="Haon M."/>
            <person name="Grisel S."/>
            <person name="Petersen M."/>
            <person name="Berrin J.G."/>
            <person name="Delaux P.M."/>
            <person name="Dal Grande F."/>
            <person name="Keller J."/>
        </authorList>
    </citation>
    <scope>NUCLEOTIDE SEQUENCE [LARGE SCALE GENOMIC DNA]</scope>
    <source>
        <strain evidence="4 5">SAG 2523</strain>
    </source>
</reference>
<proteinExistence type="predicted"/>
<dbReference type="InterPro" id="IPR044820">
    <property type="entry name" value="AGD14-like"/>
</dbReference>
<dbReference type="PANTHER" id="PTHR46085:SF3">
    <property type="entry name" value="ARF GTPASE ACTIVATING PROTEIN"/>
    <property type="match status" value="1"/>
</dbReference>
<dbReference type="GO" id="GO:0008270">
    <property type="term" value="F:zinc ion binding"/>
    <property type="evidence" value="ECO:0007669"/>
    <property type="project" value="UniProtKB-KW"/>
</dbReference>
<dbReference type="SUPFAM" id="SSF57863">
    <property type="entry name" value="ArfGap/RecO-like zinc finger"/>
    <property type="match status" value="1"/>
</dbReference>
<dbReference type="EMBL" id="JALJOV010000141">
    <property type="protein sequence ID" value="KAK9866677.1"/>
    <property type="molecule type" value="Genomic_DNA"/>
</dbReference>
<dbReference type="CDD" id="cd08838">
    <property type="entry name" value="ArfGap_AGFG"/>
    <property type="match status" value="1"/>
</dbReference>
<accession>A0AAW1TC36</accession>
<dbReference type="Gene3D" id="1.10.220.150">
    <property type="entry name" value="Arf GTPase activating protein"/>
    <property type="match status" value="1"/>
</dbReference>
<feature type="compositionally biased region" description="Pro residues" evidence="2">
    <location>
        <begin position="489"/>
        <end position="500"/>
    </location>
</feature>
<keyword evidence="1" id="KW-0862">Zinc</keyword>
<evidence type="ECO:0000259" key="3">
    <source>
        <dbReference type="PROSITE" id="PS50115"/>
    </source>
</evidence>
<dbReference type="PRINTS" id="PR00405">
    <property type="entry name" value="REVINTRACTNG"/>
</dbReference>
<feature type="domain" description="Arf-GAP" evidence="3">
    <location>
        <begin position="11"/>
        <end position="129"/>
    </location>
</feature>
<name>A0AAW1TC36_9CHLO</name>
<keyword evidence="5" id="KW-1185">Reference proteome</keyword>
<dbReference type="PANTHER" id="PTHR46085">
    <property type="entry name" value="ARFGAP/RECO-RELATED"/>
    <property type="match status" value="1"/>
</dbReference>
<feature type="compositionally biased region" description="Pro residues" evidence="2">
    <location>
        <begin position="449"/>
        <end position="459"/>
    </location>
</feature>
<dbReference type="InterPro" id="IPR038508">
    <property type="entry name" value="ArfGAP_dom_sf"/>
</dbReference>
<comment type="caution">
    <text evidence="4">The sequence shown here is derived from an EMBL/GenBank/DDBJ whole genome shotgun (WGS) entry which is preliminary data.</text>
</comment>
<dbReference type="InterPro" id="IPR037278">
    <property type="entry name" value="ARFGAP/RecO"/>
</dbReference>
<keyword evidence="1" id="KW-0479">Metal-binding</keyword>
<feature type="region of interest" description="Disordered" evidence="2">
    <location>
        <begin position="122"/>
        <end position="322"/>
    </location>
</feature>
<dbReference type="PROSITE" id="PS50115">
    <property type="entry name" value="ARFGAP"/>
    <property type="match status" value="1"/>
</dbReference>
<feature type="compositionally biased region" description="Gly residues" evidence="2">
    <location>
        <begin position="404"/>
        <end position="415"/>
    </location>
</feature>
<feature type="compositionally biased region" description="Low complexity" evidence="2">
    <location>
        <begin position="135"/>
        <end position="146"/>
    </location>
</feature>
<gene>
    <name evidence="4" type="ORF">WJX84_004568</name>
</gene>
<feature type="compositionally biased region" description="Polar residues" evidence="2">
    <location>
        <begin position="221"/>
        <end position="243"/>
    </location>
</feature>
<dbReference type="Pfam" id="PF01412">
    <property type="entry name" value="ArfGap"/>
    <property type="match status" value="1"/>
</dbReference>
<evidence type="ECO:0000313" key="5">
    <source>
        <dbReference type="Proteomes" id="UP001485043"/>
    </source>
</evidence>
<feature type="compositionally biased region" description="Low complexity" evidence="2">
    <location>
        <begin position="172"/>
        <end position="183"/>
    </location>
</feature>
<organism evidence="4 5">
    <name type="scientific">Apatococcus fuscideae</name>
    <dbReference type="NCBI Taxonomy" id="2026836"/>
    <lineage>
        <taxon>Eukaryota</taxon>
        <taxon>Viridiplantae</taxon>
        <taxon>Chlorophyta</taxon>
        <taxon>core chlorophytes</taxon>
        <taxon>Trebouxiophyceae</taxon>
        <taxon>Chlorellales</taxon>
        <taxon>Chlorellaceae</taxon>
        <taxon>Apatococcus</taxon>
    </lineage>
</organism>
<protein>
    <recommendedName>
        <fullName evidence="3">Arf-GAP domain-containing protein</fullName>
    </recommendedName>
</protein>
<dbReference type="InterPro" id="IPR001164">
    <property type="entry name" value="ArfGAP_dom"/>
</dbReference>